<proteinExistence type="inferred from homology"/>
<dbReference type="GO" id="GO:0004252">
    <property type="term" value="F:serine-type endopeptidase activity"/>
    <property type="evidence" value="ECO:0007669"/>
    <property type="project" value="InterPro"/>
</dbReference>
<dbReference type="InterPro" id="IPR022764">
    <property type="entry name" value="Peptidase_S54_rhomboid_dom"/>
</dbReference>
<feature type="transmembrane region" description="Helical" evidence="7">
    <location>
        <begin position="84"/>
        <end position="102"/>
    </location>
</feature>
<keyword evidence="11" id="KW-1185">Reference proteome</keyword>
<evidence type="ECO:0000256" key="1">
    <source>
        <dbReference type="ARBA" id="ARBA00004141"/>
    </source>
</evidence>
<dbReference type="OrthoDB" id="9807874at2"/>
<protein>
    <submittedName>
        <fullName evidence="10">Rhomboid family intramembrane serine protease</fullName>
    </submittedName>
</protein>
<evidence type="ECO:0000256" key="2">
    <source>
        <dbReference type="ARBA" id="ARBA00009045"/>
    </source>
</evidence>
<name>A0A3E1P2B3_9BACT</name>
<accession>A0A3E1P2B3</accession>
<comment type="subcellular location">
    <subcellularLocation>
        <location evidence="1">Membrane</location>
        <topology evidence="1">Multi-pass membrane protein</topology>
    </subcellularLocation>
</comment>
<evidence type="ECO:0000313" key="10">
    <source>
        <dbReference type="EMBL" id="RFM34128.1"/>
    </source>
</evidence>
<dbReference type="EMBL" id="QTJV01000004">
    <property type="protein sequence ID" value="RFM34128.1"/>
    <property type="molecule type" value="Genomic_DNA"/>
</dbReference>
<evidence type="ECO:0000259" key="9">
    <source>
        <dbReference type="Pfam" id="PF20216"/>
    </source>
</evidence>
<dbReference type="PANTHER" id="PTHR43731:SF14">
    <property type="entry name" value="PRESENILIN-ASSOCIATED RHOMBOID-LIKE PROTEIN, MITOCHONDRIAL"/>
    <property type="match status" value="1"/>
</dbReference>
<dbReference type="InterPro" id="IPR046483">
    <property type="entry name" value="DUF6576"/>
</dbReference>
<dbReference type="PANTHER" id="PTHR43731">
    <property type="entry name" value="RHOMBOID PROTEASE"/>
    <property type="match status" value="1"/>
</dbReference>
<keyword evidence="5 7" id="KW-1133">Transmembrane helix</keyword>
<evidence type="ECO:0000313" key="11">
    <source>
        <dbReference type="Proteomes" id="UP000261174"/>
    </source>
</evidence>
<keyword evidence="3 7" id="KW-0812">Transmembrane</keyword>
<dbReference type="Gene3D" id="1.20.1540.10">
    <property type="entry name" value="Rhomboid-like"/>
    <property type="match status" value="1"/>
</dbReference>
<keyword evidence="6 7" id="KW-0472">Membrane</keyword>
<dbReference type="InterPro" id="IPR035952">
    <property type="entry name" value="Rhomboid-like_sf"/>
</dbReference>
<feature type="transmembrane region" description="Helical" evidence="7">
    <location>
        <begin position="6"/>
        <end position="23"/>
    </location>
</feature>
<comment type="caution">
    <text evidence="10">The sequence shown here is derived from an EMBL/GenBank/DDBJ whole genome shotgun (WGS) entry which is preliminary data.</text>
</comment>
<dbReference type="GO" id="GO:0016020">
    <property type="term" value="C:membrane"/>
    <property type="evidence" value="ECO:0007669"/>
    <property type="project" value="UniProtKB-SubCell"/>
</dbReference>
<feature type="transmembrane region" description="Helical" evidence="7">
    <location>
        <begin position="167"/>
        <end position="186"/>
    </location>
</feature>
<feature type="transmembrane region" description="Helical" evidence="7">
    <location>
        <begin position="192"/>
        <end position="213"/>
    </location>
</feature>
<keyword evidence="10" id="KW-0645">Protease</keyword>
<evidence type="ECO:0000259" key="8">
    <source>
        <dbReference type="Pfam" id="PF01694"/>
    </source>
</evidence>
<organism evidence="10 11">
    <name type="scientific">Chitinophaga silvisoli</name>
    <dbReference type="NCBI Taxonomy" id="2291814"/>
    <lineage>
        <taxon>Bacteria</taxon>
        <taxon>Pseudomonadati</taxon>
        <taxon>Bacteroidota</taxon>
        <taxon>Chitinophagia</taxon>
        <taxon>Chitinophagales</taxon>
        <taxon>Chitinophagaceae</taxon>
        <taxon>Chitinophaga</taxon>
    </lineage>
</organism>
<dbReference type="Pfam" id="PF20216">
    <property type="entry name" value="DUF6576"/>
    <property type="match status" value="1"/>
</dbReference>
<dbReference type="Pfam" id="PF01694">
    <property type="entry name" value="Rhomboid"/>
    <property type="match status" value="1"/>
</dbReference>
<dbReference type="AlphaFoldDB" id="A0A3E1P2B3"/>
<feature type="transmembrane region" description="Helical" evidence="7">
    <location>
        <begin position="134"/>
        <end position="155"/>
    </location>
</feature>
<feature type="transmembrane region" description="Helical" evidence="7">
    <location>
        <begin position="109"/>
        <end position="128"/>
    </location>
</feature>
<evidence type="ECO:0000256" key="3">
    <source>
        <dbReference type="ARBA" id="ARBA00022692"/>
    </source>
</evidence>
<gene>
    <name evidence="10" type="ORF">DXN04_12630</name>
</gene>
<dbReference type="InterPro" id="IPR050925">
    <property type="entry name" value="Rhomboid_protease_S54"/>
</dbReference>
<evidence type="ECO:0000256" key="5">
    <source>
        <dbReference type="ARBA" id="ARBA00022989"/>
    </source>
</evidence>
<reference evidence="10 11" key="1">
    <citation type="submission" date="2018-08" db="EMBL/GenBank/DDBJ databases">
        <title>Chitinophaga sp. K20C18050901, a novel bacterium isolated from forest soil.</title>
        <authorList>
            <person name="Wang C."/>
        </authorList>
    </citation>
    <scope>NUCLEOTIDE SEQUENCE [LARGE SCALE GENOMIC DNA]</scope>
    <source>
        <strain evidence="10 11">K20C18050901</strain>
    </source>
</reference>
<evidence type="ECO:0000256" key="7">
    <source>
        <dbReference type="SAM" id="Phobius"/>
    </source>
</evidence>
<dbReference type="Proteomes" id="UP000261174">
    <property type="component" value="Unassembled WGS sequence"/>
</dbReference>
<sequence>MGTIGITCLLIILVNVIVSFKGFRDEAFFNRYAFDVDGIILYKQYDRLISSGFLHANKMHLFFNMLALFFFSTSLDYVLSNAAFLAVFFMSLVGGSLLSLFLHRHHGDYTAIGASGAVSGIIFAAIALEPGIHVGLLFLPFRVPGWLFGICYVLYSIYGIRSQRDNIGHDAHLGGAMVGMVTALFFQPLAMVYNYSTILLILVPGIFFIYMVIRHPHLLLVDNLYFKRHHKGDLTIDDKYNSARVIREQEIDGLLEKIHKNGLRSLTKKERKTLEDNSKL</sequence>
<dbReference type="GO" id="GO:0006508">
    <property type="term" value="P:proteolysis"/>
    <property type="evidence" value="ECO:0007669"/>
    <property type="project" value="UniProtKB-KW"/>
</dbReference>
<dbReference type="SUPFAM" id="SSF144091">
    <property type="entry name" value="Rhomboid-like"/>
    <property type="match status" value="1"/>
</dbReference>
<feature type="domain" description="DUF6576" evidence="9">
    <location>
        <begin position="235"/>
        <end position="279"/>
    </location>
</feature>
<evidence type="ECO:0000256" key="4">
    <source>
        <dbReference type="ARBA" id="ARBA00022801"/>
    </source>
</evidence>
<comment type="similarity">
    <text evidence="2">Belongs to the peptidase S54 family.</text>
</comment>
<keyword evidence="4" id="KW-0378">Hydrolase</keyword>
<feature type="domain" description="Peptidase S54 rhomboid" evidence="8">
    <location>
        <begin position="44"/>
        <end position="186"/>
    </location>
</feature>
<evidence type="ECO:0000256" key="6">
    <source>
        <dbReference type="ARBA" id="ARBA00023136"/>
    </source>
</evidence>